<reference evidence="2" key="2">
    <citation type="submission" date="2024-04" db="EMBL/GenBank/DDBJ databases">
        <authorList>
            <person name="Chen Y."/>
            <person name="Shah S."/>
            <person name="Dougan E. K."/>
            <person name="Thang M."/>
            <person name="Chan C."/>
        </authorList>
    </citation>
    <scope>NUCLEOTIDE SEQUENCE [LARGE SCALE GENOMIC DNA]</scope>
</reference>
<keyword evidence="3" id="KW-1185">Reference proteome</keyword>
<reference evidence="1" key="1">
    <citation type="submission" date="2022-10" db="EMBL/GenBank/DDBJ databases">
        <authorList>
            <person name="Chen Y."/>
            <person name="Dougan E. K."/>
            <person name="Chan C."/>
            <person name="Rhodes N."/>
            <person name="Thang M."/>
        </authorList>
    </citation>
    <scope>NUCLEOTIDE SEQUENCE</scope>
</reference>
<gene>
    <name evidence="1" type="ORF">C1SCF055_LOCUS6841</name>
</gene>
<proteinExistence type="predicted"/>
<dbReference type="EMBL" id="CAMXCT010000440">
    <property type="protein sequence ID" value="CAI3978842.1"/>
    <property type="molecule type" value="Genomic_DNA"/>
</dbReference>
<evidence type="ECO:0000313" key="1">
    <source>
        <dbReference type="EMBL" id="CAI3978842.1"/>
    </source>
</evidence>
<comment type="caution">
    <text evidence="1">The sequence shown here is derived from an EMBL/GenBank/DDBJ whole genome shotgun (WGS) entry which is preliminary data.</text>
</comment>
<accession>A0A9P1BSL5</accession>
<sequence>MCFVRDVCGCIHQRRIVADNVLALQVSGGKLELRKCDSSTGTWEVNADVHGCGGSTVHVLGCDEADEAAHLGANFSLTWRFLPKTYKLLLLCVAWVNSCAPAWPGKANL</sequence>
<dbReference type="AlphaFoldDB" id="A0A9P1BSL5"/>
<protein>
    <submittedName>
        <fullName evidence="1">Uncharacterized protein</fullName>
    </submittedName>
</protein>
<name>A0A9P1BSL5_9DINO</name>
<dbReference type="EMBL" id="CAMXCT030000440">
    <property type="protein sequence ID" value="CAL4766154.1"/>
    <property type="molecule type" value="Genomic_DNA"/>
</dbReference>
<organism evidence="1">
    <name type="scientific">Cladocopium goreaui</name>
    <dbReference type="NCBI Taxonomy" id="2562237"/>
    <lineage>
        <taxon>Eukaryota</taxon>
        <taxon>Sar</taxon>
        <taxon>Alveolata</taxon>
        <taxon>Dinophyceae</taxon>
        <taxon>Suessiales</taxon>
        <taxon>Symbiodiniaceae</taxon>
        <taxon>Cladocopium</taxon>
    </lineage>
</organism>
<evidence type="ECO:0000313" key="3">
    <source>
        <dbReference type="Proteomes" id="UP001152797"/>
    </source>
</evidence>
<evidence type="ECO:0000313" key="2">
    <source>
        <dbReference type="EMBL" id="CAL1132217.1"/>
    </source>
</evidence>
<dbReference type="EMBL" id="CAMXCT020000440">
    <property type="protein sequence ID" value="CAL1132217.1"/>
    <property type="molecule type" value="Genomic_DNA"/>
</dbReference>
<dbReference type="Proteomes" id="UP001152797">
    <property type="component" value="Unassembled WGS sequence"/>
</dbReference>